<dbReference type="InterPro" id="IPR036857">
    <property type="entry name" value="Thyroglobulin_1_sf"/>
</dbReference>
<dbReference type="SMART" id="SM00211">
    <property type="entry name" value="TY"/>
    <property type="match status" value="2"/>
</dbReference>
<organism evidence="10 11">
    <name type="scientific">Tropilaelaps mercedesae</name>
    <dbReference type="NCBI Taxonomy" id="418985"/>
    <lineage>
        <taxon>Eukaryota</taxon>
        <taxon>Metazoa</taxon>
        <taxon>Ecdysozoa</taxon>
        <taxon>Arthropoda</taxon>
        <taxon>Chelicerata</taxon>
        <taxon>Arachnida</taxon>
        <taxon>Acari</taxon>
        <taxon>Parasitiformes</taxon>
        <taxon>Mesostigmata</taxon>
        <taxon>Gamasina</taxon>
        <taxon>Dermanyssoidea</taxon>
        <taxon>Laelapidae</taxon>
        <taxon>Tropilaelaps</taxon>
    </lineage>
</organism>
<dbReference type="InterPro" id="IPR051950">
    <property type="entry name" value="Dev_reg/Prot_inhib"/>
</dbReference>
<dbReference type="InterPro" id="IPR011992">
    <property type="entry name" value="EF-hand-dom_pair"/>
</dbReference>
<evidence type="ECO:0000256" key="8">
    <source>
        <dbReference type="PROSITE-ProRule" id="PRU00500"/>
    </source>
</evidence>
<dbReference type="SUPFAM" id="SSF57610">
    <property type="entry name" value="Thyroglobulin type-1 domain"/>
    <property type="match status" value="2"/>
</dbReference>
<dbReference type="Pfam" id="PF00086">
    <property type="entry name" value="Thyroglobulin_1"/>
    <property type="match status" value="2"/>
</dbReference>
<dbReference type="Pfam" id="PF07648">
    <property type="entry name" value="Kazal_2"/>
    <property type="match status" value="1"/>
</dbReference>
<comment type="caution">
    <text evidence="8">Lacks conserved residue(s) required for the propagation of feature annotation.</text>
</comment>
<evidence type="ECO:0000313" key="11">
    <source>
        <dbReference type="Proteomes" id="UP000192247"/>
    </source>
</evidence>
<dbReference type="InterPro" id="IPR000716">
    <property type="entry name" value="Thyroglobulin_1"/>
</dbReference>
<dbReference type="CDD" id="cd00104">
    <property type="entry name" value="KAZAL_FS"/>
    <property type="match status" value="1"/>
</dbReference>
<dbReference type="FunCoup" id="A0A1V9XCV0">
    <property type="interactions" value="71"/>
</dbReference>
<evidence type="ECO:0000256" key="2">
    <source>
        <dbReference type="ARBA" id="ARBA00022525"/>
    </source>
</evidence>
<reference evidence="10 11" key="1">
    <citation type="journal article" date="2017" name="Gigascience">
        <title>Draft genome of the honey bee ectoparasitic mite, Tropilaelaps mercedesae, is shaped by the parasitic life history.</title>
        <authorList>
            <person name="Dong X."/>
            <person name="Armstrong S.D."/>
            <person name="Xia D."/>
            <person name="Makepeace B.L."/>
            <person name="Darby A.C."/>
            <person name="Kadowaki T."/>
        </authorList>
    </citation>
    <scope>NUCLEOTIDE SEQUENCE [LARGE SCALE GENOMIC DNA]</scope>
    <source>
        <strain evidence="10">Wuxi-XJTLU</strain>
    </source>
</reference>
<dbReference type="InterPro" id="IPR036058">
    <property type="entry name" value="Kazal_dom_sf"/>
</dbReference>
<dbReference type="InterPro" id="IPR002350">
    <property type="entry name" value="Kazal_dom"/>
</dbReference>
<evidence type="ECO:0000256" key="4">
    <source>
        <dbReference type="ARBA" id="ARBA00022737"/>
    </source>
</evidence>
<dbReference type="InterPro" id="IPR019577">
    <property type="entry name" value="SPARC/Testican_Ca-bd-dom"/>
</dbReference>
<accession>A0A1V9XCV0</accession>
<evidence type="ECO:0000256" key="3">
    <source>
        <dbReference type="ARBA" id="ARBA00022729"/>
    </source>
</evidence>
<keyword evidence="7" id="KW-0325">Glycoprotein</keyword>
<evidence type="ECO:0000256" key="6">
    <source>
        <dbReference type="ARBA" id="ARBA00023157"/>
    </source>
</evidence>
<evidence type="ECO:0000256" key="7">
    <source>
        <dbReference type="ARBA" id="ARBA00023180"/>
    </source>
</evidence>
<dbReference type="STRING" id="418985.A0A1V9XCV0"/>
<dbReference type="AlphaFoldDB" id="A0A1V9XCV0"/>
<gene>
    <name evidence="10" type="ORF">BIW11_11110</name>
</gene>
<dbReference type="CDD" id="cd00191">
    <property type="entry name" value="TY"/>
    <property type="match status" value="2"/>
</dbReference>
<keyword evidence="2" id="KW-0964">Secreted</keyword>
<feature type="domain" description="Thyroglobulin type-1" evidence="9">
    <location>
        <begin position="435"/>
        <end position="498"/>
    </location>
</feature>
<keyword evidence="5" id="KW-0106">Calcium</keyword>
<dbReference type="PANTHER" id="PTHR12352">
    <property type="entry name" value="SECRETED MODULAR CALCIUM-BINDING PROTEIN"/>
    <property type="match status" value="1"/>
</dbReference>
<dbReference type="Proteomes" id="UP000192247">
    <property type="component" value="Unassembled WGS sequence"/>
</dbReference>
<name>A0A1V9XCV0_9ACAR</name>
<evidence type="ECO:0000256" key="1">
    <source>
        <dbReference type="ARBA" id="ARBA00004613"/>
    </source>
</evidence>
<protein>
    <submittedName>
        <fullName evidence="10">SPARC-related modular calcium-binding protein 1-like</fullName>
    </submittedName>
</protein>
<dbReference type="EMBL" id="MNPL01015087">
    <property type="protein sequence ID" value="OQR71256.1"/>
    <property type="molecule type" value="Genomic_DNA"/>
</dbReference>
<dbReference type="SUPFAM" id="SSF47473">
    <property type="entry name" value="EF-hand"/>
    <property type="match status" value="2"/>
</dbReference>
<dbReference type="Gene3D" id="1.10.238.10">
    <property type="entry name" value="EF-hand"/>
    <property type="match status" value="2"/>
</dbReference>
<keyword evidence="11" id="KW-1185">Reference proteome</keyword>
<dbReference type="PROSITE" id="PS00484">
    <property type="entry name" value="THYROGLOBULIN_1_1"/>
    <property type="match status" value="2"/>
</dbReference>
<sequence>MNTAEIFHQSVSNGAVKSKAGTGERRRRSFCVSFSPGDRVRILADWYSSTTSVNGIDAGLGVASTRSCAERTGVYRAAEHSEQQSWHSLELYQGRTILDWPNTKCDITAETCHGCSCQKAMRSSAQRCSYTPSCVSAKQCVRQMAEDSNEIDTFSQFHALGLLGQPLDDEWLEIPLNPDGGQHKCGQCPPAASDEGAPSWSDSLVCASDGRTYTACELRQARCLGHRVEASHNGNCSTGKRCFAQQTQARLQKDVFIPTCTPDGEFSPVQCHSSGPCWCVDTLGKIVPGSTTTANKRPNCKRSACTSGDRELFNNNLLEKFAREARLTQANNVTHAAAAQWKFRQLDRDTDLALDTQEYRGLKTLVKRFVEPKPCARNFIRFSDRDNNEIITEREWMNSLGVQALPNPDELEEASEQLDYGSSSNQGHDDAPLEVDDCATARHTALERHRHAETYVPVCSSDGFYREVQCHAGACWCVAPKTGKPIQGTPRKGSMVNCTKAKTKARTLKGCPVKKKKLFAKYIISVFHIEKNNHLNMTLEDALLKTALSSVRNDTTSWKFAMLDLNRNARLERNEWRAFRREWKAATNTQALGMARRRQVRRCWRNAIKFCDEDEDKMVSKKEWSECIGLSLLQESPSTGRKGPNPFDHILKS</sequence>
<dbReference type="SUPFAM" id="SSF100895">
    <property type="entry name" value="Kazal-type serine protease inhibitors"/>
    <property type="match status" value="1"/>
</dbReference>
<evidence type="ECO:0000313" key="10">
    <source>
        <dbReference type="EMBL" id="OQR71256.1"/>
    </source>
</evidence>
<dbReference type="PANTHER" id="PTHR12352:SF30">
    <property type="entry name" value="FI05255P"/>
    <property type="match status" value="1"/>
</dbReference>
<dbReference type="GO" id="GO:0005615">
    <property type="term" value="C:extracellular space"/>
    <property type="evidence" value="ECO:0007669"/>
    <property type="project" value="TreeGrafter"/>
</dbReference>
<keyword evidence="4" id="KW-0677">Repeat</keyword>
<dbReference type="Gene3D" id="4.10.800.10">
    <property type="entry name" value="Thyroglobulin type-1"/>
    <property type="match status" value="2"/>
</dbReference>
<comment type="subcellular location">
    <subcellularLocation>
        <location evidence="1">Secreted</location>
    </subcellularLocation>
</comment>
<evidence type="ECO:0000259" key="9">
    <source>
        <dbReference type="PROSITE" id="PS51162"/>
    </source>
</evidence>
<feature type="domain" description="Thyroglobulin type-1" evidence="9">
    <location>
        <begin position="213"/>
        <end position="300"/>
    </location>
</feature>
<dbReference type="PROSITE" id="PS00018">
    <property type="entry name" value="EF_HAND_1"/>
    <property type="match status" value="1"/>
</dbReference>
<proteinExistence type="predicted"/>
<evidence type="ECO:0000256" key="5">
    <source>
        <dbReference type="ARBA" id="ARBA00022837"/>
    </source>
</evidence>
<dbReference type="Pfam" id="PF10591">
    <property type="entry name" value="SPARC_Ca_bdg"/>
    <property type="match status" value="1"/>
</dbReference>
<dbReference type="OrthoDB" id="5986054at2759"/>
<comment type="caution">
    <text evidence="10">The sequence shown here is derived from an EMBL/GenBank/DDBJ whole genome shotgun (WGS) entry which is preliminary data.</text>
</comment>
<dbReference type="GO" id="GO:0005509">
    <property type="term" value="F:calcium ion binding"/>
    <property type="evidence" value="ECO:0007669"/>
    <property type="project" value="InterPro"/>
</dbReference>
<dbReference type="PROSITE" id="PS51162">
    <property type="entry name" value="THYROGLOBULIN_1_2"/>
    <property type="match status" value="2"/>
</dbReference>
<dbReference type="InterPro" id="IPR018247">
    <property type="entry name" value="EF_Hand_1_Ca_BS"/>
</dbReference>
<dbReference type="InParanoid" id="A0A1V9XCV0"/>
<dbReference type="SMART" id="SM00280">
    <property type="entry name" value="KAZAL"/>
    <property type="match status" value="1"/>
</dbReference>
<keyword evidence="3" id="KW-0732">Signal</keyword>
<keyword evidence="6" id="KW-1015">Disulfide bond</keyword>